<sequence>MIVPEEDITLTLTPDNVSNTALVSETGRRLYTVSTEHGKATTTSVRNTRDEVIASLEWRNVFPDKVTIGSKEPILMTEWMKRSIIPFKDDLTFTDGEGRKYKWKGNSAGRSFELCCADDNYLSIIARFQRSRRVTSPSSLTAEPNASTPSLAPTPVNPTWTPAVLVLTPRAQQIQDTVVVSFLFLEKTRRINETEHQTRADVLGTAVLKPVGKSAMVVVNGGV</sequence>
<dbReference type="HOGENOM" id="CLU_084280_0_0_1"/>
<dbReference type="Proteomes" id="UP000008370">
    <property type="component" value="Unassembled WGS sequence"/>
</dbReference>
<organism evidence="3 4">
    <name type="scientific">Phanerochaete carnosa (strain HHB-10118-sp)</name>
    <name type="common">White-rot fungus</name>
    <name type="synonym">Peniophora carnosa</name>
    <dbReference type="NCBI Taxonomy" id="650164"/>
    <lineage>
        <taxon>Eukaryota</taxon>
        <taxon>Fungi</taxon>
        <taxon>Dikarya</taxon>
        <taxon>Basidiomycota</taxon>
        <taxon>Agaricomycotina</taxon>
        <taxon>Agaricomycetes</taxon>
        <taxon>Polyporales</taxon>
        <taxon>Phanerochaetaceae</taxon>
        <taxon>Phanerochaete</taxon>
    </lineage>
</organism>
<name>K5V5U3_PHACS</name>
<feature type="domain" description="DUF6593" evidence="2">
    <location>
        <begin position="15"/>
        <end position="190"/>
    </location>
</feature>
<keyword evidence="4" id="KW-1185">Reference proteome</keyword>
<evidence type="ECO:0000256" key="1">
    <source>
        <dbReference type="SAM" id="MobiDB-lite"/>
    </source>
</evidence>
<dbReference type="KEGG" id="pco:PHACADRAFT_252049"/>
<dbReference type="OrthoDB" id="3256331at2759"/>
<dbReference type="InterPro" id="IPR046528">
    <property type="entry name" value="DUF6593"/>
</dbReference>
<dbReference type="RefSeq" id="XP_007393389.1">
    <property type="nucleotide sequence ID" value="XM_007393327.1"/>
</dbReference>
<protein>
    <recommendedName>
        <fullName evidence="2">DUF6593 domain-containing protein</fullName>
    </recommendedName>
</protein>
<reference evidence="3 4" key="1">
    <citation type="journal article" date="2012" name="BMC Genomics">
        <title>Comparative genomics of the white-rot fungi, Phanerochaete carnosa and P. chrysosporium, to elucidate the genetic basis of the distinct wood types they colonize.</title>
        <authorList>
            <person name="Suzuki H."/>
            <person name="MacDonald J."/>
            <person name="Syed K."/>
            <person name="Salamov A."/>
            <person name="Hori C."/>
            <person name="Aerts A."/>
            <person name="Henrissat B."/>
            <person name="Wiebenga A."/>
            <person name="vanKuyk P.A."/>
            <person name="Barry K."/>
            <person name="Lindquist E."/>
            <person name="LaButti K."/>
            <person name="Lapidus A."/>
            <person name="Lucas S."/>
            <person name="Coutinho P."/>
            <person name="Gong Y."/>
            <person name="Samejima M."/>
            <person name="Mahadevan R."/>
            <person name="Abou-Zaid M."/>
            <person name="de Vries R.P."/>
            <person name="Igarashi K."/>
            <person name="Yadav J.S."/>
            <person name="Grigoriev I.V."/>
            <person name="Master E.R."/>
        </authorList>
    </citation>
    <scope>NUCLEOTIDE SEQUENCE [LARGE SCALE GENOMIC DNA]</scope>
    <source>
        <strain evidence="3 4">HHB-10118-sp</strain>
    </source>
</reference>
<dbReference type="Pfam" id="PF20236">
    <property type="entry name" value="DUF6593"/>
    <property type="match status" value="1"/>
</dbReference>
<evidence type="ECO:0000259" key="2">
    <source>
        <dbReference type="Pfam" id="PF20236"/>
    </source>
</evidence>
<gene>
    <name evidence="3" type="ORF">PHACADRAFT_252049</name>
</gene>
<feature type="region of interest" description="Disordered" evidence="1">
    <location>
        <begin position="136"/>
        <end position="155"/>
    </location>
</feature>
<dbReference type="AlphaFoldDB" id="K5V5U3"/>
<evidence type="ECO:0000313" key="4">
    <source>
        <dbReference type="Proteomes" id="UP000008370"/>
    </source>
</evidence>
<evidence type="ECO:0000313" key="3">
    <source>
        <dbReference type="EMBL" id="EKM58061.1"/>
    </source>
</evidence>
<dbReference type="EMBL" id="JH930470">
    <property type="protein sequence ID" value="EKM58061.1"/>
    <property type="molecule type" value="Genomic_DNA"/>
</dbReference>
<dbReference type="GeneID" id="18915394"/>
<feature type="compositionally biased region" description="Polar residues" evidence="1">
    <location>
        <begin position="136"/>
        <end position="151"/>
    </location>
</feature>
<accession>K5V5U3</accession>
<proteinExistence type="predicted"/>
<dbReference type="InParanoid" id="K5V5U3"/>